<reference evidence="1 2" key="1">
    <citation type="journal article" date="2018" name="New Phytol.">
        <title>Comparative genomics and transcriptomics depict ericoid mycorrhizal fungi as versatile saprotrophs and plant mutualists.</title>
        <authorList>
            <person name="Martino E."/>
            <person name="Morin E."/>
            <person name="Grelet G.A."/>
            <person name="Kuo A."/>
            <person name="Kohler A."/>
            <person name="Daghino S."/>
            <person name="Barry K.W."/>
            <person name="Cichocki N."/>
            <person name="Clum A."/>
            <person name="Dockter R.B."/>
            <person name="Hainaut M."/>
            <person name="Kuo R.C."/>
            <person name="LaButti K."/>
            <person name="Lindahl B.D."/>
            <person name="Lindquist E.A."/>
            <person name="Lipzen A."/>
            <person name="Khouja H.R."/>
            <person name="Magnuson J."/>
            <person name="Murat C."/>
            <person name="Ohm R.A."/>
            <person name="Singer S.W."/>
            <person name="Spatafora J.W."/>
            <person name="Wang M."/>
            <person name="Veneault-Fourrey C."/>
            <person name="Henrissat B."/>
            <person name="Grigoriev I.V."/>
            <person name="Martin F.M."/>
            <person name="Perotto S."/>
        </authorList>
    </citation>
    <scope>NUCLEOTIDE SEQUENCE [LARGE SCALE GENOMIC DNA]</scope>
    <source>
        <strain evidence="1 2">ATCC 22711</strain>
    </source>
</reference>
<dbReference type="AlphaFoldDB" id="A0A2T3B8Q7"/>
<dbReference type="EMBL" id="KZ679008">
    <property type="protein sequence ID" value="PSS23217.1"/>
    <property type="molecule type" value="Genomic_DNA"/>
</dbReference>
<keyword evidence="2" id="KW-1185">Reference proteome</keyword>
<sequence length="108" mass="12367">MRTGGSSRYRCRNYGRKLGIETTDENNHVVWKFGRTSHYTYVIASTILSKYRSNSSVISDEWMVINDNGRYRENVAFSTVGTWGDSGSFVWDSDGYVSGLLYKALFPR</sequence>
<dbReference type="Proteomes" id="UP000241818">
    <property type="component" value="Unassembled WGS sequence"/>
</dbReference>
<dbReference type="RefSeq" id="XP_024723263.1">
    <property type="nucleotide sequence ID" value="XM_024866428.1"/>
</dbReference>
<evidence type="ECO:0000313" key="1">
    <source>
        <dbReference type="EMBL" id="PSS23217.1"/>
    </source>
</evidence>
<protein>
    <submittedName>
        <fullName evidence="1">Uncharacterized protein</fullName>
    </submittedName>
</protein>
<name>A0A2T3B8Q7_AMORE</name>
<dbReference type="GeneID" id="36574509"/>
<dbReference type="InParanoid" id="A0A2T3B8Q7"/>
<proteinExistence type="predicted"/>
<organism evidence="1 2">
    <name type="scientific">Amorphotheca resinae ATCC 22711</name>
    <dbReference type="NCBI Taxonomy" id="857342"/>
    <lineage>
        <taxon>Eukaryota</taxon>
        <taxon>Fungi</taxon>
        <taxon>Dikarya</taxon>
        <taxon>Ascomycota</taxon>
        <taxon>Pezizomycotina</taxon>
        <taxon>Leotiomycetes</taxon>
        <taxon>Helotiales</taxon>
        <taxon>Amorphothecaceae</taxon>
        <taxon>Amorphotheca</taxon>
    </lineage>
</organism>
<gene>
    <name evidence="1" type="ORF">M430DRAFT_33768</name>
</gene>
<accession>A0A2T3B8Q7</accession>
<evidence type="ECO:0000313" key="2">
    <source>
        <dbReference type="Proteomes" id="UP000241818"/>
    </source>
</evidence>